<dbReference type="AlphaFoldDB" id="A0A8T0CTU3"/>
<organism evidence="1 2">
    <name type="scientific">Corymbia citriodora subsp. variegata</name>
    <dbReference type="NCBI Taxonomy" id="360336"/>
    <lineage>
        <taxon>Eukaryota</taxon>
        <taxon>Viridiplantae</taxon>
        <taxon>Streptophyta</taxon>
        <taxon>Embryophyta</taxon>
        <taxon>Tracheophyta</taxon>
        <taxon>Spermatophyta</taxon>
        <taxon>Magnoliopsida</taxon>
        <taxon>eudicotyledons</taxon>
        <taxon>Gunneridae</taxon>
        <taxon>Pentapetalae</taxon>
        <taxon>rosids</taxon>
        <taxon>malvids</taxon>
        <taxon>Myrtales</taxon>
        <taxon>Myrtaceae</taxon>
        <taxon>Myrtoideae</taxon>
        <taxon>Eucalypteae</taxon>
        <taxon>Corymbia</taxon>
    </lineage>
</organism>
<keyword evidence="2" id="KW-1185">Reference proteome</keyword>
<accession>A0A8T0CTU3</accession>
<comment type="caution">
    <text evidence="1">The sequence shown here is derived from an EMBL/GenBank/DDBJ whole genome shotgun (WGS) entry which is preliminary data.</text>
</comment>
<reference evidence="1" key="1">
    <citation type="submission" date="2020-05" db="EMBL/GenBank/DDBJ databases">
        <title>WGS assembly of Corymbia citriodora subspecies variegata.</title>
        <authorList>
            <person name="Barry K."/>
            <person name="Hundley H."/>
            <person name="Shu S."/>
            <person name="Jenkins J."/>
            <person name="Grimwood J."/>
            <person name="Baten A."/>
        </authorList>
    </citation>
    <scope>NUCLEOTIDE SEQUENCE</scope>
    <source>
        <strain evidence="1">CV2-018</strain>
    </source>
</reference>
<evidence type="ECO:0000313" key="2">
    <source>
        <dbReference type="Proteomes" id="UP000806378"/>
    </source>
</evidence>
<evidence type="ECO:0000313" key="1">
    <source>
        <dbReference type="EMBL" id="KAF7850182.1"/>
    </source>
</evidence>
<dbReference type="Gramene" id="rna-gnl|WGS:JABURB|Cocit.L5761.1">
    <property type="protein sequence ID" value="cds-KAF7850182.1"/>
    <property type="gene ID" value="gene-BT93_L5761"/>
</dbReference>
<proteinExistence type="predicted"/>
<protein>
    <submittedName>
        <fullName evidence="1">Uncharacterized protein</fullName>
    </submittedName>
</protein>
<dbReference type="Proteomes" id="UP000806378">
    <property type="component" value="Unassembled WGS sequence"/>
</dbReference>
<dbReference type="EMBL" id="MU089637">
    <property type="protein sequence ID" value="KAF7850182.1"/>
    <property type="molecule type" value="Genomic_DNA"/>
</dbReference>
<name>A0A8T0CTU3_CORYI</name>
<gene>
    <name evidence="1" type="ORF">BT93_L5761</name>
</gene>
<sequence length="49" mass="5655">MGSFLTKASSSLGFLWCNWKFCISTNVYLVWHISSLYATVEEPLPSYIY</sequence>